<reference evidence="4 5" key="1">
    <citation type="journal article" date="2016" name="Nat. Commun.">
        <title>Thousands of microbial genomes shed light on interconnected biogeochemical processes in an aquifer system.</title>
        <authorList>
            <person name="Anantharaman K."/>
            <person name="Brown C.T."/>
            <person name="Hug L.A."/>
            <person name="Sharon I."/>
            <person name="Castelle C.J."/>
            <person name="Probst A.J."/>
            <person name="Thomas B.C."/>
            <person name="Singh A."/>
            <person name="Wilkins M.J."/>
            <person name="Karaoz U."/>
            <person name="Brodie E.L."/>
            <person name="Williams K.H."/>
            <person name="Hubbard S.S."/>
            <person name="Banfield J.F."/>
        </authorList>
    </citation>
    <scope>NUCLEOTIDE SEQUENCE [LARGE SCALE GENOMIC DNA]</scope>
</reference>
<dbReference type="PROSITE" id="PS51186">
    <property type="entry name" value="GNAT"/>
    <property type="match status" value="1"/>
</dbReference>
<dbReference type="PANTHER" id="PTHR43420">
    <property type="entry name" value="ACETYLTRANSFERASE"/>
    <property type="match status" value="1"/>
</dbReference>
<proteinExistence type="predicted"/>
<dbReference type="CDD" id="cd04301">
    <property type="entry name" value="NAT_SF"/>
    <property type="match status" value="1"/>
</dbReference>
<protein>
    <submittedName>
        <fullName evidence="4">GNAT family N-acetyltransferase</fullName>
    </submittedName>
</protein>
<dbReference type="AlphaFoldDB" id="A0A1G2MEX1"/>
<sequence>MEIKKEKKENAIRLSTVENGAELGAVYLYLIRNDSHKEPYGLLEDLLVKETHRKKGVGSMLVKEAIEEAKRLHCYKVIGTSRTAREEVHRFYEKLGMKKHGYEFRIDL</sequence>
<dbReference type="PANTHER" id="PTHR43420:SF44">
    <property type="entry name" value="ACETYLTRANSFERASE YPEA"/>
    <property type="match status" value="1"/>
</dbReference>
<dbReference type="InterPro" id="IPR050680">
    <property type="entry name" value="YpeA/RimI_acetyltransf"/>
</dbReference>
<dbReference type="SUPFAM" id="SSF55729">
    <property type="entry name" value="Acyl-CoA N-acyltransferases (Nat)"/>
    <property type="match status" value="1"/>
</dbReference>
<comment type="caution">
    <text evidence="4">The sequence shown here is derived from an EMBL/GenBank/DDBJ whole genome shotgun (WGS) entry which is preliminary data.</text>
</comment>
<dbReference type="EMBL" id="MHRI01000007">
    <property type="protein sequence ID" value="OHA21552.1"/>
    <property type="molecule type" value="Genomic_DNA"/>
</dbReference>
<dbReference type="Pfam" id="PF00583">
    <property type="entry name" value="Acetyltransf_1"/>
    <property type="match status" value="1"/>
</dbReference>
<dbReference type="InterPro" id="IPR016181">
    <property type="entry name" value="Acyl_CoA_acyltransferase"/>
</dbReference>
<evidence type="ECO:0000313" key="4">
    <source>
        <dbReference type="EMBL" id="OHA21552.1"/>
    </source>
</evidence>
<dbReference type="Proteomes" id="UP000178121">
    <property type="component" value="Unassembled WGS sequence"/>
</dbReference>
<dbReference type="InterPro" id="IPR000182">
    <property type="entry name" value="GNAT_dom"/>
</dbReference>
<evidence type="ECO:0000313" key="5">
    <source>
        <dbReference type="Proteomes" id="UP000178121"/>
    </source>
</evidence>
<name>A0A1G2MEX1_9BACT</name>
<dbReference type="Gene3D" id="3.40.630.30">
    <property type="match status" value="1"/>
</dbReference>
<evidence type="ECO:0000259" key="3">
    <source>
        <dbReference type="PROSITE" id="PS51186"/>
    </source>
</evidence>
<organism evidence="4 5">
    <name type="scientific">Candidatus Taylorbacteria bacterium RIFCSPHIGHO2_01_FULL_51_15</name>
    <dbReference type="NCBI Taxonomy" id="1802304"/>
    <lineage>
        <taxon>Bacteria</taxon>
        <taxon>Candidatus Tayloriibacteriota</taxon>
    </lineage>
</organism>
<feature type="domain" description="N-acetyltransferase" evidence="3">
    <location>
        <begin position="1"/>
        <end position="108"/>
    </location>
</feature>
<evidence type="ECO:0000256" key="1">
    <source>
        <dbReference type="ARBA" id="ARBA00022679"/>
    </source>
</evidence>
<dbReference type="GO" id="GO:0016747">
    <property type="term" value="F:acyltransferase activity, transferring groups other than amino-acyl groups"/>
    <property type="evidence" value="ECO:0007669"/>
    <property type="project" value="InterPro"/>
</dbReference>
<keyword evidence="2" id="KW-0012">Acyltransferase</keyword>
<accession>A0A1G2MEX1</accession>
<gene>
    <name evidence="4" type="ORF">A2849_03980</name>
</gene>
<evidence type="ECO:0000256" key="2">
    <source>
        <dbReference type="ARBA" id="ARBA00023315"/>
    </source>
</evidence>
<keyword evidence="1 4" id="KW-0808">Transferase</keyword>